<organism evidence="1 2">
    <name type="scientific">Araneus ventricosus</name>
    <name type="common">Orbweaver spider</name>
    <name type="synonym">Epeira ventricosa</name>
    <dbReference type="NCBI Taxonomy" id="182803"/>
    <lineage>
        <taxon>Eukaryota</taxon>
        <taxon>Metazoa</taxon>
        <taxon>Ecdysozoa</taxon>
        <taxon>Arthropoda</taxon>
        <taxon>Chelicerata</taxon>
        <taxon>Arachnida</taxon>
        <taxon>Araneae</taxon>
        <taxon>Araneomorphae</taxon>
        <taxon>Entelegynae</taxon>
        <taxon>Araneoidea</taxon>
        <taxon>Araneidae</taxon>
        <taxon>Araneus</taxon>
    </lineage>
</organism>
<dbReference type="EMBL" id="BGPR01012997">
    <property type="protein sequence ID" value="GBN58786.1"/>
    <property type="molecule type" value="Genomic_DNA"/>
</dbReference>
<keyword evidence="2" id="KW-1185">Reference proteome</keyword>
<sequence length="138" mass="15632">MLSLTLKLTVQQEHFLVSGRNKTRFILLLTQKMASKGIKTRVATGDAETYIVRFGLEKATSHPIVAIRGKDEDLIVLQIALAPTESNIYFMKPGKRKVEAKLFSIRKLQKELYFPQTILLLHAFSNCDLTSARKSKEP</sequence>
<proteinExistence type="predicted"/>
<protein>
    <submittedName>
        <fullName evidence="1">Uncharacterized protein</fullName>
    </submittedName>
</protein>
<dbReference type="Proteomes" id="UP000499080">
    <property type="component" value="Unassembled WGS sequence"/>
</dbReference>
<evidence type="ECO:0000313" key="1">
    <source>
        <dbReference type="EMBL" id="GBN58786.1"/>
    </source>
</evidence>
<accession>A0A4Y2Q911</accession>
<name>A0A4Y2Q911_ARAVE</name>
<evidence type="ECO:0000313" key="2">
    <source>
        <dbReference type="Proteomes" id="UP000499080"/>
    </source>
</evidence>
<reference evidence="1 2" key="1">
    <citation type="journal article" date="2019" name="Sci. Rep.">
        <title>Orb-weaving spider Araneus ventricosus genome elucidates the spidroin gene catalogue.</title>
        <authorList>
            <person name="Kono N."/>
            <person name="Nakamura H."/>
            <person name="Ohtoshi R."/>
            <person name="Moran D.A.P."/>
            <person name="Shinohara A."/>
            <person name="Yoshida Y."/>
            <person name="Fujiwara M."/>
            <person name="Mori M."/>
            <person name="Tomita M."/>
            <person name="Arakawa K."/>
        </authorList>
    </citation>
    <scope>NUCLEOTIDE SEQUENCE [LARGE SCALE GENOMIC DNA]</scope>
</reference>
<comment type="caution">
    <text evidence="1">The sequence shown here is derived from an EMBL/GenBank/DDBJ whole genome shotgun (WGS) entry which is preliminary data.</text>
</comment>
<dbReference type="AlphaFoldDB" id="A0A4Y2Q911"/>
<gene>
    <name evidence="1" type="ORF">AVEN_181810_1</name>
</gene>